<evidence type="ECO:0000256" key="3">
    <source>
        <dbReference type="SAM" id="Phobius"/>
    </source>
</evidence>
<dbReference type="InterPro" id="IPR050695">
    <property type="entry name" value="N-acetylmuramoyl_amidase_3"/>
</dbReference>
<evidence type="ECO:0000313" key="6">
    <source>
        <dbReference type="Proteomes" id="UP000295636"/>
    </source>
</evidence>
<evidence type="ECO:0000256" key="2">
    <source>
        <dbReference type="ARBA" id="ARBA00023316"/>
    </source>
</evidence>
<protein>
    <submittedName>
        <fullName evidence="5">N-acetylmuramoyl-L-alanine amidase</fullName>
    </submittedName>
</protein>
<feature type="domain" description="SH3b" evidence="4">
    <location>
        <begin position="79"/>
        <end position="141"/>
    </location>
</feature>
<keyword evidence="3" id="KW-0812">Transmembrane</keyword>
<dbReference type="PANTHER" id="PTHR30404:SF0">
    <property type="entry name" value="N-ACETYLMURAMOYL-L-ALANINE AMIDASE AMIC"/>
    <property type="match status" value="1"/>
</dbReference>
<evidence type="ECO:0000259" key="4">
    <source>
        <dbReference type="PROSITE" id="PS51781"/>
    </source>
</evidence>
<keyword evidence="6" id="KW-1185">Reference proteome</keyword>
<comment type="caution">
    <text evidence="5">The sequence shown here is derived from an EMBL/GenBank/DDBJ whole genome shotgun (WGS) entry which is preliminary data.</text>
</comment>
<dbReference type="GO" id="GO:0030288">
    <property type="term" value="C:outer membrane-bounded periplasmic space"/>
    <property type="evidence" value="ECO:0007669"/>
    <property type="project" value="TreeGrafter"/>
</dbReference>
<dbReference type="Proteomes" id="UP000295636">
    <property type="component" value="Unassembled WGS sequence"/>
</dbReference>
<dbReference type="SUPFAM" id="SSF53187">
    <property type="entry name" value="Zn-dependent exopeptidases"/>
    <property type="match status" value="1"/>
</dbReference>
<dbReference type="SMART" id="SM00287">
    <property type="entry name" value="SH3b"/>
    <property type="match status" value="2"/>
</dbReference>
<dbReference type="Pfam" id="PF01520">
    <property type="entry name" value="Amidase_3"/>
    <property type="match status" value="1"/>
</dbReference>
<dbReference type="EMBL" id="SMRT01000004">
    <property type="protein sequence ID" value="TDF98082.1"/>
    <property type="molecule type" value="Genomic_DNA"/>
</dbReference>
<dbReference type="InterPro" id="IPR003646">
    <property type="entry name" value="SH3-like_bac-type"/>
</dbReference>
<keyword evidence="3" id="KW-0472">Membrane</keyword>
<dbReference type="GO" id="GO:0008745">
    <property type="term" value="F:N-acetylmuramoyl-L-alanine amidase activity"/>
    <property type="evidence" value="ECO:0007669"/>
    <property type="project" value="InterPro"/>
</dbReference>
<dbReference type="SMART" id="SM00646">
    <property type="entry name" value="Ami_3"/>
    <property type="match status" value="1"/>
</dbReference>
<evidence type="ECO:0000256" key="1">
    <source>
        <dbReference type="ARBA" id="ARBA00022801"/>
    </source>
</evidence>
<feature type="transmembrane region" description="Helical" evidence="3">
    <location>
        <begin position="50"/>
        <end position="74"/>
    </location>
</feature>
<dbReference type="Gene3D" id="3.40.630.40">
    <property type="entry name" value="Zn-dependent exopeptidases"/>
    <property type="match status" value="1"/>
</dbReference>
<keyword evidence="2" id="KW-0961">Cell wall biogenesis/degradation</keyword>
<keyword evidence="3" id="KW-1133">Transmembrane helix</keyword>
<accession>A0A4R5KRP8</accession>
<sequence length="425" mass="45921">MKEKYCPRRPVDSEVAKIRECALFLVLFSCYIGIYGDIIRKNGGARLKLFWCKIAVIFTIAFNIAGLYAAAAYAGEAGTGSAKVLATSLTVRSQPDGESPAIGSLKNNAIVSTFGESFGWIQVAYGRTTGWVAGYYLQMLDVDTPDKQGKAVPAQTPSKPSSRAEVLADLLHMRKGPGMDNPAVRILELGNALQILDRQNDWLQAKTADGDTGWVLAKYVGEPQSQSNGQGQVKALSTTDKGKGKGINGKVIVIDPGHGGNDSGVIGKKYGTYEKSLNLSTARYVADKLREAGAQAVLTREKDENEELSARVKISESKKADAFVSVHYNSSPKPVSGTLTFYYSKSKDESLARKLEAELNQALELKSNGISFGDYHVLRENGRPSALVELGFLSNPKDEAIARTSAYQQKAAEAIVNGLKAYFND</sequence>
<reference evidence="5 6" key="1">
    <citation type="submission" date="2019-03" db="EMBL/GenBank/DDBJ databases">
        <title>This is whole genome sequence of Paenibacillus sp MS74 strain.</title>
        <authorList>
            <person name="Trinh H.N."/>
        </authorList>
    </citation>
    <scope>NUCLEOTIDE SEQUENCE [LARGE SCALE GENOMIC DNA]</scope>
    <source>
        <strain evidence="5 6">MS74</strain>
    </source>
</reference>
<proteinExistence type="predicted"/>
<dbReference type="PANTHER" id="PTHR30404">
    <property type="entry name" value="N-ACETYLMURAMOYL-L-ALANINE AMIDASE"/>
    <property type="match status" value="1"/>
</dbReference>
<keyword evidence="1" id="KW-0378">Hydrolase</keyword>
<feature type="domain" description="SH3b" evidence="4">
    <location>
        <begin position="161"/>
        <end position="224"/>
    </location>
</feature>
<dbReference type="Gene3D" id="2.30.30.40">
    <property type="entry name" value="SH3 Domains"/>
    <property type="match status" value="2"/>
</dbReference>
<name>A0A4R5KRP8_9BACL</name>
<dbReference type="GO" id="GO:0009253">
    <property type="term" value="P:peptidoglycan catabolic process"/>
    <property type="evidence" value="ECO:0007669"/>
    <property type="project" value="InterPro"/>
</dbReference>
<gene>
    <name evidence="5" type="ORF">E1757_11275</name>
</gene>
<dbReference type="GO" id="GO:0071555">
    <property type="term" value="P:cell wall organization"/>
    <property type="evidence" value="ECO:0007669"/>
    <property type="project" value="UniProtKB-KW"/>
</dbReference>
<evidence type="ECO:0000313" key="5">
    <source>
        <dbReference type="EMBL" id="TDF98082.1"/>
    </source>
</evidence>
<dbReference type="CDD" id="cd02696">
    <property type="entry name" value="MurNAc-LAA"/>
    <property type="match status" value="1"/>
</dbReference>
<dbReference type="OrthoDB" id="9806267at2"/>
<dbReference type="AlphaFoldDB" id="A0A4R5KRP8"/>
<dbReference type="InterPro" id="IPR002508">
    <property type="entry name" value="MurNAc-LAA_cat"/>
</dbReference>
<dbReference type="Pfam" id="PF08239">
    <property type="entry name" value="SH3_3"/>
    <property type="match status" value="2"/>
</dbReference>
<organism evidence="5 6">
    <name type="scientific">Paenibacillus piri</name>
    <dbReference type="NCBI Taxonomy" id="2547395"/>
    <lineage>
        <taxon>Bacteria</taxon>
        <taxon>Bacillati</taxon>
        <taxon>Bacillota</taxon>
        <taxon>Bacilli</taxon>
        <taxon>Bacillales</taxon>
        <taxon>Paenibacillaceae</taxon>
        <taxon>Paenibacillus</taxon>
    </lineage>
</organism>
<dbReference type="PROSITE" id="PS51781">
    <property type="entry name" value="SH3B"/>
    <property type="match status" value="2"/>
</dbReference>